<evidence type="ECO:0000256" key="3">
    <source>
        <dbReference type="ARBA" id="ARBA00012438"/>
    </source>
</evidence>
<dbReference type="EC" id="2.7.13.3" evidence="3"/>
<dbReference type="SMART" id="SM00304">
    <property type="entry name" value="HAMP"/>
    <property type="match status" value="1"/>
</dbReference>
<evidence type="ECO:0000259" key="14">
    <source>
        <dbReference type="PROSITE" id="PS50885"/>
    </source>
</evidence>
<dbReference type="CDD" id="cd00075">
    <property type="entry name" value="HATPase"/>
    <property type="match status" value="1"/>
</dbReference>
<dbReference type="PRINTS" id="PR00344">
    <property type="entry name" value="BCTRLSENSOR"/>
</dbReference>
<dbReference type="CDD" id="cd06225">
    <property type="entry name" value="HAMP"/>
    <property type="match status" value="1"/>
</dbReference>
<evidence type="ECO:0000256" key="6">
    <source>
        <dbReference type="ARBA" id="ARBA00022692"/>
    </source>
</evidence>
<dbReference type="SMART" id="SM00387">
    <property type="entry name" value="HATPase_c"/>
    <property type="match status" value="1"/>
</dbReference>
<dbReference type="GO" id="GO:0000155">
    <property type="term" value="F:phosphorelay sensor kinase activity"/>
    <property type="evidence" value="ECO:0007669"/>
    <property type="project" value="InterPro"/>
</dbReference>
<dbReference type="Gene3D" id="1.10.287.130">
    <property type="match status" value="1"/>
</dbReference>
<dbReference type="FunFam" id="1.10.287.130:FF:000001">
    <property type="entry name" value="Two-component sensor histidine kinase"/>
    <property type="match status" value="1"/>
</dbReference>
<keyword evidence="6 12" id="KW-0812">Transmembrane</keyword>
<keyword evidence="9" id="KW-0902">Two-component regulatory system</keyword>
<evidence type="ECO:0000256" key="9">
    <source>
        <dbReference type="ARBA" id="ARBA00023012"/>
    </source>
</evidence>
<proteinExistence type="predicted"/>
<dbReference type="InterPro" id="IPR003660">
    <property type="entry name" value="HAMP_dom"/>
</dbReference>
<feature type="domain" description="HAMP" evidence="14">
    <location>
        <begin position="206"/>
        <end position="259"/>
    </location>
</feature>
<dbReference type="InterPro" id="IPR005467">
    <property type="entry name" value="His_kinase_dom"/>
</dbReference>
<comment type="subcellular location">
    <subcellularLocation>
        <location evidence="2">Membrane</location>
    </subcellularLocation>
</comment>
<reference evidence="15" key="1">
    <citation type="submission" date="2020-05" db="EMBL/GenBank/DDBJ databases">
        <authorList>
            <person name="Chiriac C."/>
            <person name="Salcher M."/>
            <person name="Ghai R."/>
            <person name="Kavagutti S V."/>
        </authorList>
    </citation>
    <scope>NUCLEOTIDE SEQUENCE</scope>
</reference>
<dbReference type="InterPro" id="IPR036097">
    <property type="entry name" value="HisK_dim/P_sf"/>
</dbReference>
<feature type="transmembrane region" description="Helical" evidence="12">
    <location>
        <begin position="182"/>
        <end position="200"/>
    </location>
</feature>
<dbReference type="PANTHER" id="PTHR45436:SF5">
    <property type="entry name" value="SENSOR HISTIDINE KINASE TRCS"/>
    <property type="match status" value="1"/>
</dbReference>
<dbReference type="Pfam" id="PF02518">
    <property type="entry name" value="HATPase_c"/>
    <property type="match status" value="1"/>
</dbReference>
<evidence type="ECO:0000259" key="13">
    <source>
        <dbReference type="PROSITE" id="PS50109"/>
    </source>
</evidence>
<dbReference type="PANTHER" id="PTHR45436">
    <property type="entry name" value="SENSOR HISTIDINE KINASE YKOH"/>
    <property type="match status" value="1"/>
</dbReference>
<evidence type="ECO:0000256" key="4">
    <source>
        <dbReference type="ARBA" id="ARBA00022553"/>
    </source>
</evidence>
<dbReference type="PROSITE" id="PS50885">
    <property type="entry name" value="HAMP"/>
    <property type="match status" value="1"/>
</dbReference>
<keyword evidence="4" id="KW-0597">Phosphoprotein</keyword>
<dbReference type="GO" id="GO:0005886">
    <property type="term" value="C:plasma membrane"/>
    <property type="evidence" value="ECO:0007669"/>
    <property type="project" value="TreeGrafter"/>
</dbReference>
<evidence type="ECO:0000256" key="2">
    <source>
        <dbReference type="ARBA" id="ARBA00004370"/>
    </source>
</evidence>
<dbReference type="EMBL" id="CAEZVZ010000036">
    <property type="protein sequence ID" value="CAB4640374.1"/>
    <property type="molecule type" value="Genomic_DNA"/>
</dbReference>
<evidence type="ECO:0000256" key="10">
    <source>
        <dbReference type="ARBA" id="ARBA00023136"/>
    </source>
</evidence>
<keyword evidence="10 12" id="KW-0472">Membrane</keyword>
<sequence length="495" mass="52884">MKSPFSQWSLRNRLVLGVVILSTFGFIASGVVAQKSLESFLVHQIDDQLISVASGSLPRIDRAGIINDEEFRERQGLRERDDDDEDAPPTPLNRVPTSTSVTLLDATGAVVGGIGGDLNAVSITDFIGGLTPTEVAALRAEPFTLKAGEENFRVLALPLPSNFGSIAIGQSLNDVDRTLNRLQWLFFLIGFVIVCLIALASRTMIKVGLKPLSAVEDTAAQIAAGDLSARLPDAKSTTEVGRLTTSLNTMLARIEESFAARKASEDKLRRFVADASHELRTPLTAIRGFAELHRQGAVSGEEDTKQLLGRIEGESVRMGSLVEDLLLLARLDQSREMEHLPVDVAAVTADAVASARVAGPEHPITLIGDADEIYILGDHLRIHQVIANLLANARTHTPAGTAITVTITRSEAGVQVAVADQGPGLSAQDQRRIFERFYRADSSRVRIDGEGSGLGLSIVDAVMKAHGGSVTVASDLGKGATFTLFFPNQADGVTD</sequence>
<dbReference type="SUPFAM" id="SSF47384">
    <property type="entry name" value="Homodimeric domain of signal transducing histidine kinase"/>
    <property type="match status" value="1"/>
</dbReference>
<dbReference type="FunFam" id="3.30.565.10:FF:000006">
    <property type="entry name" value="Sensor histidine kinase WalK"/>
    <property type="match status" value="1"/>
</dbReference>
<keyword evidence="8 12" id="KW-1133">Transmembrane helix</keyword>
<name>A0A6J6JVU1_9ZZZZ</name>
<dbReference type="Gene3D" id="6.10.340.10">
    <property type="match status" value="1"/>
</dbReference>
<dbReference type="AlphaFoldDB" id="A0A6J6JVU1"/>
<feature type="compositionally biased region" description="Basic and acidic residues" evidence="11">
    <location>
        <begin position="71"/>
        <end position="80"/>
    </location>
</feature>
<accession>A0A6J6JVU1</accession>
<dbReference type="SMART" id="SM00388">
    <property type="entry name" value="HisKA"/>
    <property type="match status" value="1"/>
</dbReference>
<dbReference type="InterPro" id="IPR003661">
    <property type="entry name" value="HisK_dim/P_dom"/>
</dbReference>
<dbReference type="PROSITE" id="PS50109">
    <property type="entry name" value="HIS_KIN"/>
    <property type="match status" value="1"/>
</dbReference>
<organism evidence="15">
    <name type="scientific">freshwater metagenome</name>
    <dbReference type="NCBI Taxonomy" id="449393"/>
    <lineage>
        <taxon>unclassified sequences</taxon>
        <taxon>metagenomes</taxon>
        <taxon>ecological metagenomes</taxon>
    </lineage>
</organism>
<evidence type="ECO:0000256" key="8">
    <source>
        <dbReference type="ARBA" id="ARBA00022989"/>
    </source>
</evidence>
<dbReference type="CDD" id="cd00082">
    <property type="entry name" value="HisKA"/>
    <property type="match status" value="1"/>
</dbReference>
<dbReference type="InterPro" id="IPR050428">
    <property type="entry name" value="TCS_sensor_his_kinase"/>
</dbReference>
<dbReference type="InterPro" id="IPR003594">
    <property type="entry name" value="HATPase_dom"/>
</dbReference>
<dbReference type="SUPFAM" id="SSF158472">
    <property type="entry name" value="HAMP domain-like"/>
    <property type="match status" value="1"/>
</dbReference>
<keyword evidence="7" id="KW-0418">Kinase</keyword>
<feature type="region of interest" description="Disordered" evidence="11">
    <location>
        <begin position="71"/>
        <end position="97"/>
    </location>
</feature>
<evidence type="ECO:0000256" key="7">
    <source>
        <dbReference type="ARBA" id="ARBA00022777"/>
    </source>
</evidence>
<evidence type="ECO:0000256" key="5">
    <source>
        <dbReference type="ARBA" id="ARBA00022679"/>
    </source>
</evidence>
<dbReference type="InterPro" id="IPR004358">
    <property type="entry name" value="Sig_transdc_His_kin-like_C"/>
</dbReference>
<keyword evidence="5" id="KW-0808">Transferase</keyword>
<dbReference type="Pfam" id="PF00672">
    <property type="entry name" value="HAMP"/>
    <property type="match status" value="1"/>
</dbReference>
<feature type="domain" description="Histidine kinase" evidence="13">
    <location>
        <begin position="274"/>
        <end position="490"/>
    </location>
</feature>
<evidence type="ECO:0000313" key="15">
    <source>
        <dbReference type="EMBL" id="CAB4640374.1"/>
    </source>
</evidence>
<dbReference type="SUPFAM" id="SSF55874">
    <property type="entry name" value="ATPase domain of HSP90 chaperone/DNA topoisomerase II/histidine kinase"/>
    <property type="match status" value="1"/>
</dbReference>
<dbReference type="Gene3D" id="3.30.565.10">
    <property type="entry name" value="Histidine kinase-like ATPase, C-terminal domain"/>
    <property type="match status" value="1"/>
</dbReference>
<dbReference type="InterPro" id="IPR036890">
    <property type="entry name" value="HATPase_C_sf"/>
</dbReference>
<evidence type="ECO:0000256" key="11">
    <source>
        <dbReference type="SAM" id="MobiDB-lite"/>
    </source>
</evidence>
<dbReference type="Pfam" id="PF00512">
    <property type="entry name" value="HisKA"/>
    <property type="match status" value="1"/>
</dbReference>
<gene>
    <name evidence="15" type="ORF">UFOPK2162_00388</name>
</gene>
<evidence type="ECO:0000256" key="1">
    <source>
        <dbReference type="ARBA" id="ARBA00000085"/>
    </source>
</evidence>
<evidence type="ECO:0000256" key="12">
    <source>
        <dbReference type="SAM" id="Phobius"/>
    </source>
</evidence>
<comment type="catalytic activity">
    <reaction evidence="1">
        <text>ATP + protein L-histidine = ADP + protein N-phospho-L-histidine.</text>
        <dbReference type="EC" id="2.7.13.3"/>
    </reaction>
</comment>
<protein>
    <recommendedName>
        <fullName evidence="3">histidine kinase</fullName>
        <ecNumber evidence="3">2.7.13.3</ecNumber>
    </recommendedName>
</protein>